<dbReference type="PROSITE" id="PS00191">
    <property type="entry name" value="CYTOCHROME_B5_1"/>
    <property type="match status" value="1"/>
</dbReference>
<dbReference type="SUPFAM" id="SSF55856">
    <property type="entry name" value="Cytochrome b5-like heme/steroid binding domain"/>
    <property type="match status" value="1"/>
</dbReference>
<dbReference type="PANTHER" id="PTHR46237">
    <property type="entry name" value="CYTOCHROME B5 REDUCTASE 4 FAMILY MEMBER"/>
    <property type="match status" value="1"/>
</dbReference>
<dbReference type="InterPro" id="IPR036400">
    <property type="entry name" value="Cyt_B5-like_heme/steroid_sf"/>
</dbReference>
<dbReference type="InterPro" id="IPR001199">
    <property type="entry name" value="Cyt_B5-like_heme/steroid-bd"/>
</dbReference>
<reference evidence="7" key="1">
    <citation type="submission" date="2023-06" db="EMBL/GenBank/DDBJ databases">
        <title>Genome-scale phylogeny and comparative genomics of the fungal order Sordariales.</title>
        <authorList>
            <consortium name="Lawrence Berkeley National Laboratory"/>
            <person name="Hensen N."/>
            <person name="Bonometti L."/>
            <person name="Westerberg I."/>
            <person name="Brannstrom I.O."/>
            <person name="Guillou S."/>
            <person name="Cros-Aarteil S."/>
            <person name="Calhoun S."/>
            <person name="Haridas S."/>
            <person name="Kuo A."/>
            <person name="Mondo S."/>
            <person name="Pangilinan J."/>
            <person name="Riley R."/>
            <person name="LaButti K."/>
            <person name="Andreopoulos B."/>
            <person name="Lipzen A."/>
            <person name="Chen C."/>
            <person name="Yanf M."/>
            <person name="Daum C."/>
            <person name="Ng V."/>
            <person name="Clum A."/>
            <person name="Steindorff A."/>
            <person name="Ohm R."/>
            <person name="Martin F."/>
            <person name="Silar P."/>
            <person name="Natvig D."/>
            <person name="Lalanne C."/>
            <person name="Gautier V."/>
            <person name="Ament-velasquez S.L."/>
            <person name="Kruys A."/>
            <person name="Hutchinson M.I."/>
            <person name="Powell A.J."/>
            <person name="Barry K."/>
            <person name="Miller A.N."/>
            <person name="Grigoriev I.V."/>
            <person name="Debuchy R."/>
            <person name="Gladieux P."/>
            <person name="Thoren M.H."/>
            <person name="Johannesson H."/>
        </authorList>
    </citation>
    <scope>NUCLEOTIDE SEQUENCE</scope>
    <source>
        <strain evidence="7">SMH3187-1</strain>
    </source>
</reference>
<proteinExistence type="inferred from homology"/>
<evidence type="ECO:0000256" key="3">
    <source>
        <dbReference type="ARBA" id="ARBA00023004"/>
    </source>
</evidence>
<feature type="domain" description="Cytochrome b5 heme-binding" evidence="6">
    <location>
        <begin position="188"/>
        <end position="250"/>
    </location>
</feature>
<keyword evidence="3 4" id="KW-0408">Iron</keyword>
<comment type="caution">
    <text evidence="7">The sequence shown here is derived from an EMBL/GenBank/DDBJ whole genome shotgun (WGS) entry which is preliminary data.</text>
</comment>
<dbReference type="SMART" id="SM01117">
    <property type="entry name" value="Cyt-b5"/>
    <property type="match status" value="1"/>
</dbReference>
<dbReference type="InterPro" id="IPR018506">
    <property type="entry name" value="Cyt_B5_heme-BS"/>
</dbReference>
<dbReference type="GO" id="GO:0020037">
    <property type="term" value="F:heme binding"/>
    <property type="evidence" value="ECO:0007669"/>
    <property type="project" value="UniProtKB-UniRule"/>
</dbReference>
<protein>
    <recommendedName>
        <fullName evidence="6">Cytochrome b5 heme-binding domain-containing protein</fullName>
    </recommendedName>
</protein>
<evidence type="ECO:0000313" key="7">
    <source>
        <dbReference type="EMBL" id="KAK0750353.1"/>
    </source>
</evidence>
<dbReference type="GO" id="GO:0005737">
    <property type="term" value="C:cytoplasm"/>
    <property type="evidence" value="ECO:0007669"/>
    <property type="project" value="TreeGrafter"/>
</dbReference>
<feature type="region of interest" description="Disordered" evidence="5">
    <location>
        <begin position="35"/>
        <end position="163"/>
    </location>
</feature>
<evidence type="ECO:0000256" key="2">
    <source>
        <dbReference type="ARBA" id="ARBA00022723"/>
    </source>
</evidence>
<evidence type="ECO:0000313" key="8">
    <source>
        <dbReference type="Proteomes" id="UP001172155"/>
    </source>
</evidence>
<dbReference type="Gene3D" id="3.10.120.10">
    <property type="entry name" value="Cytochrome b5-like heme/steroid binding domain"/>
    <property type="match status" value="1"/>
</dbReference>
<evidence type="ECO:0000259" key="6">
    <source>
        <dbReference type="PROSITE" id="PS50255"/>
    </source>
</evidence>
<feature type="compositionally biased region" description="Low complexity" evidence="5">
    <location>
        <begin position="121"/>
        <end position="153"/>
    </location>
</feature>
<comment type="similarity">
    <text evidence="4">Belongs to the cytochrome b5 family.</text>
</comment>
<keyword evidence="2 4" id="KW-0479">Metal-binding</keyword>
<dbReference type="InterPro" id="IPR051872">
    <property type="entry name" value="Cytochrome_b5/Flavoprotein_Rdt"/>
</dbReference>
<dbReference type="AlphaFoldDB" id="A0AA40F384"/>
<sequence>MALIGVSLIVASVVLFYLRQPAWLPSFFQSLQPPPPRLLPGGARDSPPPTDNIELQDLLPSPEPINPQSLRRSPPKRPHTFPLPRGTTTTTNIRPHAPPPRPAIPRLQPQPYARAAGSSTLPRTGGLLPNRPGGPLPNRGGLAPPPTHTTKPAKPSKEVALAPGHSPLDWARLSSSPHADLAGVGGSYLRVTPSLLKKMTGRRGKDAWTVLGGRVYNITPYLPFHPGGEPELLRGAGRDGTKMFGEVHPDLVGVTSLEIME</sequence>
<gene>
    <name evidence="7" type="ORF">B0T18DRAFT_428312</name>
</gene>
<evidence type="ECO:0000256" key="5">
    <source>
        <dbReference type="SAM" id="MobiDB-lite"/>
    </source>
</evidence>
<dbReference type="PANTHER" id="PTHR46237:SF1">
    <property type="entry name" value="CYTOCHROME B5 REDUCTASE 4"/>
    <property type="match status" value="1"/>
</dbReference>
<accession>A0AA40F384</accession>
<dbReference type="Proteomes" id="UP001172155">
    <property type="component" value="Unassembled WGS sequence"/>
</dbReference>
<keyword evidence="8" id="KW-1185">Reference proteome</keyword>
<keyword evidence="1 4" id="KW-0349">Heme</keyword>
<evidence type="ECO:0000256" key="1">
    <source>
        <dbReference type="ARBA" id="ARBA00022617"/>
    </source>
</evidence>
<name>A0AA40F384_9PEZI</name>
<evidence type="ECO:0000256" key="4">
    <source>
        <dbReference type="RuleBase" id="RU362121"/>
    </source>
</evidence>
<dbReference type="Pfam" id="PF00173">
    <property type="entry name" value="Cyt-b5"/>
    <property type="match status" value="1"/>
</dbReference>
<dbReference type="GO" id="GO:0046872">
    <property type="term" value="F:metal ion binding"/>
    <property type="evidence" value="ECO:0007669"/>
    <property type="project" value="UniProtKB-UniRule"/>
</dbReference>
<organism evidence="7 8">
    <name type="scientific">Schizothecium vesticola</name>
    <dbReference type="NCBI Taxonomy" id="314040"/>
    <lineage>
        <taxon>Eukaryota</taxon>
        <taxon>Fungi</taxon>
        <taxon>Dikarya</taxon>
        <taxon>Ascomycota</taxon>
        <taxon>Pezizomycotina</taxon>
        <taxon>Sordariomycetes</taxon>
        <taxon>Sordariomycetidae</taxon>
        <taxon>Sordariales</taxon>
        <taxon>Schizotheciaceae</taxon>
        <taxon>Schizothecium</taxon>
    </lineage>
</organism>
<dbReference type="PROSITE" id="PS50255">
    <property type="entry name" value="CYTOCHROME_B5_2"/>
    <property type="match status" value="1"/>
</dbReference>
<dbReference type="EMBL" id="JAUKUD010000003">
    <property type="protein sequence ID" value="KAK0750353.1"/>
    <property type="molecule type" value="Genomic_DNA"/>
</dbReference>
<dbReference type="GO" id="GO:0004128">
    <property type="term" value="F:cytochrome-b5 reductase activity, acting on NAD(P)H"/>
    <property type="evidence" value="ECO:0007669"/>
    <property type="project" value="TreeGrafter"/>
</dbReference>